<name>A0AAU7AWJ1_9ACTN</name>
<feature type="transmembrane region" description="Helical" evidence="1">
    <location>
        <begin position="81"/>
        <end position="109"/>
    </location>
</feature>
<dbReference type="RefSeq" id="WP_354697302.1">
    <property type="nucleotide sequence ID" value="NZ_CP114014.1"/>
</dbReference>
<organism evidence="2">
    <name type="scientific">Paraconexibacter sp. AEG42_29</name>
    <dbReference type="NCBI Taxonomy" id="2997339"/>
    <lineage>
        <taxon>Bacteria</taxon>
        <taxon>Bacillati</taxon>
        <taxon>Actinomycetota</taxon>
        <taxon>Thermoleophilia</taxon>
        <taxon>Solirubrobacterales</taxon>
        <taxon>Paraconexibacteraceae</taxon>
        <taxon>Paraconexibacter</taxon>
    </lineage>
</organism>
<dbReference type="AlphaFoldDB" id="A0AAU7AWJ1"/>
<feature type="transmembrane region" description="Helical" evidence="1">
    <location>
        <begin position="49"/>
        <end position="69"/>
    </location>
</feature>
<dbReference type="EMBL" id="CP114014">
    <property type="protein sequence ID" value="XAY06063.1"/>
    <property type="molecule type" value="Genomic_DNA"/>
</dbReference>
<feature type="transmembrane region" description="Helical" evidence="1">
    <location>
        <begin position="129"/>
        <end position="146"/>
    </location>
</feature>
<gene>
    <name evidence="2" type="ORF">DSM112329_02925</name>
</gene>
<evidence type="ECO:0000256" key="1">
    <source>
        <dbReference type="SAM" id="Phobius"/>
    </source>
</evidence>
<accession>A0AAU7AWJ1</accession>
<dbReference type="KEGG" id="parq:DSM112329_02925"/>
<sequence length="167" mass="16768">MRPGPVSPRLLAAGGLALAMAGGLAAVASLWSAWAVDGTERRSGWSWMQYGDVLLLSAAATILVLVLVVGTGAGRGLIGTLAAVAAILLIAAATVGVMAVVVLTEYSLAVFDDDAARPQYLAGPGPGRAGVGLALMLAGVLTALLARTTRERRASPSSSSEEHPPPA</sequence>
<keyword evidence="1" id="KW-0472">Membrane</keyword>
<evidence type="ECO:0000313" key="2">
    <source>
        <dbReference type="EMBL" id="XAY06063.1"/>
    </source>
</evidence>
<keyword evidence="1" id="KW-0812">Transmembrane</keyword>
<proteinExistence type="predicted"/>
<protein>
    <submittedName>
        <fullName evidence="2">Uncharacterized protein</fullName>
    </submittedName>
</protein>
<keyword evidence="1" id="KW-1133">Transmembrane helix</keyword>
<reference evidence="2" key="1">
    <citation type="submission" date="2022-12" db="EMBL/GenBank/DDBJ databases">
        <title>Paraconexibacter alkalitolerans sp. nov. and Baekduia alba sp. nov., isolated from soil and emended description of the genera Paraconexibacter (Chun et al., 2020) and Baekduia (An et al., 2020).</title>
        <authorList>
            <person name="Vieira S."/>
            <person name="Huber K.J."/>
            <person name="Geppert A."/>
            <person name="Wolf J."/>
            <person name="Neumann-Schaal M."/>
            <person name="Muesken M."/>
            <person name="Overmann J."/>
        </authorList>
    </citation>
    <scope>NUCLEOTIDE SEQUENCE</scope>
    <source>
        <strain evidence="2">AEG42_29</strain>
    </source>
</reference>